<evidence type="ECO:0000313" key="5">
    <source>
        <dbReference type="EMBL" id="RNL60416.1"/>
    </source>
</evidence>
<organism evidence="5 6">
    <name type="scientific">Nocardioides marmoriginsengisoli</name>
    <dbReference type="NCBI Taxonomy" id="661483"/>
    <lineage>
        <taxon>Bacteria</taxon>
        <taxon>Bacillati</taxon>
        <taxon>Actinomycetota</taxon>
        <taxon>Actinomycetes</taxon>
        <taxon>Propionibacteriales</taxon>
        <taxon>Nocardioidaceae</taxon>
        <taxon>Nocardioides</taxon>
    </lineage>
</organism>
<keyword evidence="3" id="KW-0472">Membrane</keyword>
<keyword evidence="6" id="KW-1185">Reference proteome</keyword>
<keyword evidence="3" id="KW-0812">Transmembrane</keyword>
<dbReference type="EMBL" id="RJSE01000009">
    <property type="protein sequence ID" value="RNL60416.1"/>
    <property type="molecule type" value="Genomic_DNA"/>
</dbReference>
<dbReference type="PANTHER" id="PTHR33392">
    <property type="entry name" value="POLYISOPRENYL-TEICHOIC ACID--PEPTIDOGLYCAN TEICHOIC ACID TRANSFERASE TAGU"/>
    <property type="match status" value="1"/>
</dbReference>
<dbReference type="NCBIfam" id="TIGR00350">
    <property type="entry name" value="lytR_cpsA_psr"/>
    <property type="match status" value="1"/>
</dbReference>
<evidence type="ECO:0000256" key="2">
    <source>
        <dbReference type="SAM" id="MobiDB-lite"/>
    </source>
</evidence>
<evidence type="ECO:0000256" key="1">
    <source>
        <dbReference type="ARBA" id="ARBA00006068"/>
    </source>
</evidence>
<dbReference type="RefSeq" id="WP_123229168.1">
    <property type="nucleotide sequence ID" value="NZ_RJSE01000009.1"/>
</dbReference>
<gene>
    <name evidence="5" type="ORF">EFK50_18950</name>
</gene>
<proteinExistence type="inferred from homology"/>
<reference evidence="5 6" key="1">
    <citation type="submission" date="2018-11" db="EMBL/GenBank/DDBJ databases">
        <authorList>
            <person name="Li F."/>
        </authorList>
    </citation>
    <scope>NUCLEOTIDE SEQUENCE [LARGE SCALE GENOMIC DNA]</scope>
    <source>
        <strain evidence="5 6">Gsoil 097</strain>
    </source>
</reference>
<evidence type="ECO:0000313" key="6">
    <source>
        <dbReference type="Proteomes" id="UP000267128"/>
    </source>
</evidence>
<sequence>MTPDPPEEQPDAEGTPEAGPETGPEAAPETAPENLPPSPYADLADLPEAPPQVSLINDDDLSWVDKPKETEEALERRRERREAHKRKVRRKRRNKRILKVTGVLVALVLVLGVSWFQWTFGGLERMPVAHGQAGLNTPGKTFLLVGSNPEEPDAQTVTGTGWKHDLLTSDLVMLLHLTRDNRAMYVISIPADSVLPMPGGGEGKLSDAYAQGGAKLYVRTIEEYSGVAVDEVATLNMNALREITDQLGGVVLDVPREACNVPAGARRLDGIQSLEYMSLAPCLPRGDLDRVERQQSMLRALMRTAVDGGKVTNPFRVQKMLRATAINLTLEEGFSYPSMFLTLFSMRHLRTTNTTFLTVPTADQPDGPQGIVLDRAKDAALWDALRKDRLDAYLATNKDAVVLR</sequence>
<dbReference type="OrthoDB" id="9782542at2"/>
<comment type="caution">
    <text evidence="5">The sequence shown here is derived from an EMBL/GenBank/DDBJ whole genome shotgun (WGS) entry which is preliminary data.</text>
</comment>
<accession>A0A3N0CBH9</accession>
<protein>
    <recommendedName>
        <fullName evidence="4">Cell envelope-related transcriptional attenuator domain-containing protein</fullName>
    </recommendedName>
</protein>
<feature type="compositionally biased region" description="Acidic residues" evidence="2">
    <location>
        <begin position="1"/>
        <end position="11"/>
    </location>
</feature>
<dbReference type="InterPro" id="IPR050922">
    <property type="entry name" value="LytR/CpsA/Psr_CW_biosynth"/>
</dbReference>
<evidence type="ECO:0000259" key="4">
    <source>
        <dbReference type="Pfam" id="PF03816"/>
    </source>
</evidence>
<feature type="transmembrane region" description="Helical" evidence="3">
    <location>
        <begin position="97"/>
        <end position="118"/>
    </location>
</feature>
<dbReference type="AlphaFoldDB" id="A0A3N0CBH9"/>
<dbReference type="Gene3D" id="3.40.630.190">
    <property type="entry name" value="LCP protein"/>
    <property type="match status" value="1"/>
</dbReference>
<name>A0A3N0CBH9_9ACTN</name>
<evidence type="ECO:0000256" key="3">
    <source>
        <dbReference type="SAM" id="Phobius"/>
    </source>
</evidence>
<dbReference type="Pfam" id="PF03816">
    <property type="entry name" value="LytR_cpsA_psr"/>
    <property type="match status" value="1"/>
</dbReference>
<keyword evidence="3" id="KW-1133">Transmembrane helix</keyword>
<comment type="similarity">
    <text evidence="1">Belongs to the LytR/CpsA/Psr (LCP) family.</text>
</comment>
<dbReference type="Proteomes" id="UP000267128">
    <property type="component" value="Unassembled WGS sequence"/>
</dbReference>
<feature type="domain" description="Cell envelope-related transcriptional attenuator" evidence="4">
    <location>
        <begin position="169"/>
        <end position="305"/>
    </location>
</feature>
<dbReference type="PANTHER" id="PTHR33392:SF6">
    <property type="entry name" value="POLYISOPRENYL-TEICHOIC ACID--PEPTIDOGLYCAN TEICHOIC ACID TRANSFERASE TAGU"/>
    <property type="match status" value="1"/>
</dbReference>
<dbReference type="InterPro" id="IPR004474">
    <property type="entry name" value="LytR_CpsA_psr"/>
</dbReference>
<feature type="region of interest" description="Disordered" evidence="2">
    <location>
        <begin position="1"/>
        <end position="61"/>
    </location>
</feature>